<name>A0A1L7WJ80_9HELO</name>
<dbReference type="Proteomes" id="UP000184330">
    <property type="component" value="Unassembled WGS sequence"/>
</dbReference>
<dbReference type="SUPFAM" id="SSF51735">
    <property type="entry name" value="NAD(P)-binding Rossmann-fold domains"/>
    <property type="match status" value="1"/>
</dbReference>
<gene>
    <name evidence="4" type="ORF">PAC_02688</name>
</gene>
<evidence type="ECO:0000313" key="5">
    <source>
        <dbReference type="Proteomes" id="UP000184330"/>
    </source>
</evidence>
<comment type="similarity">
    <text evidence="1">Belongs to the NmrA-type oxidoreductase family.</text>
</comment>
<dbReference type="InterPro" id="IPR051164">
    <property type="entry name" value="NmrA-like_oxidored"/>
</dbReference>
<keyword evidence="2" id="KW-0521">NADP</keyword>
<dbReference type="Pfam" id="PF05368">
    <property type="entry name" value="NmrA"/>
    <property type="match status" value="1"/>
</dbReference>
<dbReference type="AlphaFoldDB" id="A0A1L7WJ80"/>
<feature type="domain" description="NmrA-like" evidence="3">
    <location>
        <begin position="3"/>
        <end position="259"/>
    </location>
</feature>
<dbReference type="STRING" id="576137.A0A1L7WJ80"/>
<reference evidence="4 5" key="1">
    <citation type="submission" date="2016-03" db="EMBL/GenBank/DDBJ databases">
        <authorList>
            <person name="Ploux O."/>
        </authorList>
    </citation>
    <scope>NUCLEOTIDE SEQUENCE [LARGE SCALE GENOMIC DNA]</scope>
    <source>
        <strain evidence="4 5">UAMH 11012</strain>
    </source>
</reference>
<protein>
    <recommendedName>
        <fullName evidence="3">NmrA-like domain-containing protein</fullName>
    </recommendedName>
</protein>
<dbReference type="Gene3D" id="3.40.50.720">
    <property type="entry name" value="NAD(P)-binding Rossmann-like Domain"/>
    <property type="match status" value="1"/>
</dbReference>
<sequence length="341" mass="38177">MRRNILVAGATGRQGQALIRALLDPPALSAKDESLYQPQEQHQYHVYALTRKISSPTARYLAASEEVTVVEGDLDDPDSILKIFEDARANGGIWGVFAVLAFPGLGVVADGEERQGKLLADIAFQYRVQSFIYSSSFRAGELYEEELMLSGKAKANIESHCMELGRRGLPWTILRPGFFLENFNDFIGSISASVMKKGLKPDTEVGFIATADIGKVAAGVFRNNERFRHKVLAVIGEFTTMTHLYESHKLTTGKAMPAIPSGFGWLILKMNKATQELIEHCEKSYHARVWGEYPTWDTEWELAKEASKMKTCYEWFAQEKDERRAEGWNKVSVGKLVTGRS</sequence>
<evidence type="ECO:0000313" key="4">
    <source>
        <dbReference type="EMBL" id="CZR52811.1"/>
    </source>
</evidence>
<dbReference type="Gene3D" id="3.90.25.10">
    <property type="entry name" value="UDP-galactose 4-epimerase, domain 1"/>
    <property type="match status" value="1"/>
</dbReference>
<evidence type="ECO:0000256" key="2">
    <source>
        <dbReference type="ARBA" id="ARBA00022857"/>
    </source>
</evidence>
<keyword evidence="5" id="KW-1185">Reference proteome</keyword>
<dbReference type="InterPro" id="IPR036291">
    <property type="entry name" value="NAD(P)-bd_dom_sf"/>
</dbReference>
<accession>A0A1L7WJ80</accession>
<dbReference type="EMBL" id="FJOG01000003">
    <property type="protein sequence ID" value="CZR52811.1"/>
    <property type="molecule type" value="Genomic_DNA"/>
</dbReference>
<dbReference type="PANTHER" id="PTHR42748:SF7">
    <property type="entry name" value="NMRA LIKE REDOX SENSOR 1-RELATED"/>
    <property type="match status" value="1"/>
</dbReference>
<evidence type="ECO:0000259" key="3">
    <source>
        <dbReference type="Pfam" id="PF05368"/>
    </source>
</evidence>
<dbReference type="GO" id="GO:0005634">
    <property type="term" value="C:nucleus"/>
    <property type="evidence" value="ECO:0007669"/>
    <property type="project" value="TreeGrafter"/>
</dbReference>
<dbReference type="InterPro" id="IPR008030">
    <property type="entry name" value="NmrA-like"/>
</dbReference>
<dbReference type="OrthoDB" id="9997102at2759"/>
<proteinExistence type="inferred from homology"/>
<evidence type="ECO:0000256" key="1">
    <source>
        <dbReference type="ARBA" id="ARBA00006328"/>
    </source>
</evidence>
<dbReference type="PANTHER" id="PTHR42748">
    <property type="entry name" value="NITROGEN METABOLITE REPRESSION PROTEIN NMRA FAMILY MEMBER"/>
    <property type="match status" value="1"/>
</dbReference>
<organism evidence="4 5">
    <name type="scientific">Phialocephala subalpina</name>
    <dbReference type="NCBI Taxonomy" id="576137"/>
    <lineage>
        <taxon>Eukaryota</taxon>
        <taxon>Fungi</taxon>
        <taxon>Dikarya</taxon>
        <taxon>Ascomycota</taxon>
        <taxon>Pezizomycotina</taxon>
        <taxon>Leotiomycetes</taxon>
        <taxon>Helotiales</taxon>
        <taxon>Mollisiaceae</taxon>
        <taxon>Phialocephala</taxon>
        <taxon>Phialocephala fortinii species complex</taxon>
    </lineage>
</organism>